<dbReference type="GO" id="GO:0043683">
    <property type="term" value="P:type IV pilus assembly"/>
    <property type="evidence" value="ECO:0007669"/>
    <property type="project" value="InterPro"/>
</dbReference>
<protein>
    <submittedName>
        <fullName evidence="2">Pilus assembly protein PilE</fullName>
    </submittedName>
</protein>
<dbReference type="Proteomes" id="UP000494330">
    <property type="component" value="Unassembled WGS sequence"/>
</dbReference>
<dbReference type="InterPro" id="IPR012902">
    <property type="entry name" value="N_methyl_site"/>
</dbReference>
<sequence length="148" mass="15564">MSGRVFAPRSPGLTLIELMVALAIVAVLAGWGIPSYREHVARVHRASAAAALFQASQYLEMLDGAPPSTLPDALAQAPPDGRAVYRLTLRRPDGDDSPVSYELQASPLDTGPMRDDACGVFTLRSDGTKGNARNEGADASGAACWGVR</sequence>
<evidence type="ECO:0000256" key="1">
    <source>
        <dbReference type="SAM" id="Phobius"/>
    </source>
</evidence>
<feature type="transmembrane region" description="Helical" evidence="1">
    <location>
        <begin position="12"/>
        <end position="33"/>
    </location>
</feature>
<dbReference type="Pfam" id="PF16732">
    <property type="entry name" value="ComP_DUS"/>
    <property type="match status" value="1"/>
</dbReference>
<reference evidence="2 3" key="1">
    <citation type="submission" date="2019-09" db="EMBL/GenBank/DDBJ databases">
        <authorList>
            <person name="Depoorter E."/>
        </authorList>
    </citation>
    <scope>NUCLEOTIDE SEQUENCE [LARGE SCALE GENOMIC DNA]</scope>
    <source>
        <strain evidence="2">LMG 30113</strain>
    </source>
</reference>
<dbReference type="InterPro" id="IPR031982">
    <property type="entry name" value="PilE-like"/>
</dbReference>
<evidence type="ECO:0000313" key="2">
    <source>
        <dbReference type="EMBL" id="VWB87034.1"/>
    </source>
</evidence>
<organism evidence="2 3">
    <name type="scientific">Burkholderia paludis</name>
    <dbReference type="NCBI Taxonomy" id="1506587"/>
    <lineage>
        <taxon>Bacteria</taxon>
        <taxon>Pseudomonadati</taxon>
        <taxon>Pseudomonadota</taxon>
        <taxon>Betaproteobacteria</taxon>
        <taxon>Burkholderiales</taxon>
        <taxon>Burkholderiaceae</taxon>
        <taxon>Burkholderia</taxon>
        <taxon>Burkholderia cepacia complex</taxon>
    </lineage>
</organism>
<keyword evidence="3" id="KW-1185">Reference proteome</keyword>
<name>A0A6J5E6W5_9BURK</name>
<dbReference type="Gene3D" id="3.30.700.10">
    <property type="entry name" value="Glycoprotein, Type 4 Pilin"/>
    <property type="match status" value="1"/>
</dbReference>
<dbReference type="SUPFAM" id="SSF54523">
    <property type="entry name" value="Pili subunits"/>
    <property type="match status" value="1"/>
</dbReference>
<dbReference type="Pfam" id="PF07963">
    <property type="entry name" value="N_methyl"/>
    <property type="match status" value="1"/>
</dbReference>
<accession>A0A6J5E6W5</accession>
<dbReference type="AlphaFoldDB" id="A0A6J5E6W5"/>
<keyword evidence="1" id="KW-0472">Membrane</keyword>
<proteinExistence type="predicted"/>
<evidence type="ECO:0000313" key="3">
    <source>
        <dbReference type="Proteomes" id="UP000494330"/>
    </source>
</evidence>
<dbReference type="InterPro" id="IPR045584">
    <property type="entry name" value="Pilin-like"/>
</dbReference>
<gene>
    <name evidence="2" type="ORF">BPA30113_04027</name>
</gene>
<keyword evidence="1" id="KW-1133">Transmembrane helix</keyword>
<dbReference type="RefSeq" id="WP_034197449.1">
    <property type="nucleotide sequence ID" value="NZ_CABVQD010000014.1"/>
</dbReference>
<keyword evidence="1" id="KW-0812">Transmembrane</keyword>
<dbReference type="NCBIfam" id="TIGR02532">
    <property type="entry name" value="IV_pilin_GFxxxE"/>
    <property type="match status" value="1"/>
</dbReference>
<dbReference type="EMBL" id="CABVQD010000014">
    <property type="protein sequence ID" value="VWB87034.1"/>
    <property type="molecule type" value="Genomic_DNA"/>
</dbReference>